<keyword evidence="4" id="KW-1003">Cell membrane</keyword>
<keyword evidence="9 14" id="KW-0378">Hydrolase</keyword>
<dbReference type="OrthoDB" id="443318at2759"/>
<evidence type="ECO:0000256" key="7">
    <source>
        <dbReference type="ARBA" id="ARBA00022670"/>
    </source>
</evidence>
<evidence type="ECO:0000256" key="3">
    <source>
        <dbReference type="ARBA" id="ARBA00009431"/>
    </source>
</evidence>
<dbReference type="AlphaFoldDB" id="A0A2T3YRE2"/>
<evidence type="ECO:0000256" key="2">
    <source>
        <dbReference type="ARBA" id="ARBA00004609"/>
    </source>
</evidence>
<keyword evidence="8 14" id="KW-0732">Signal</keyword>
<accession>A0A2T3YRE2</accession>
<dbReference type="InterPro" id="IPR001563">
    <property type="entry name" value="Peptidase_S10"/>
</dbReference>
<gene>
    <name evidence="15" type="ORF">M441DRAFT_154099</name>
</gene>
<evidence type="ECO:0000256" key="11">
    <source>
        <dbReference type="ARBA" id="ARBA00023180"/>
    </source>
</evidence>
<feature type="chain" id="PRO_5015369893" description="Carboxypeptidase" evidence="14">
    <location>
        <begin position="21"/>
        <end position="621"/>
    </location>
</feature>
<evidence type="ECO:0000256" key="12">
    <source>
        <dbReference type="ARBA" id="ARBA00023288"/>
    </source>
</evidence>
<dbReference type="GO" id="GO:0005886">
    <property type="term" value="C:plasma membrane"/>
    <property type="evidence" value="ECO:0007669"/>
    <property type="project" value="UniProtKB-SubCell"/>
</dbReference>
<dbReference type="EMBL" id="KZ679280">
    <property type="protein sequence ID" value="PTB35132.1"/>
    <property type="molecule type" value="Genomic_DNA"/>
</dbReference>
<dbReference type="GO" id="GO:0006508">
    <property type="term" value="P:proteolysis"/>
    <property type="evidence" value="ECO:0007669"/>
    <property type="project" value="UniProtKB-KW"/>
</dbReference>
<keyword evidence="7 14" id="KW-0645">Protease</keyword>
<reference evidence="15 16" key="1">
    <citation type="submission" date="2016-07" db="EMBL/GenBank/DDBJ databases">
        <title>Multiple horizontal gene transfer events from other fungi enriched the ability of initially mycotrophic Trichoderma (Ascomycota) to feed on dead plant biomass.</title>
        <authorList>
            <consortium name="DOE Joint Genome Institute"/>
            <person name="Aerts A."/>
            <person name="Atanasova L."/>
            <person name="Chenthamara K."/>
            <person name="Zhang J."/>
            <person name="Grujic M."/>
            <person name="Henrissat B."/>
            <person name="Kuo A."/>
            <person name="Salamov A."/>
            <person name="Lipzen A."/>
            <person name="Labutti K."/>
            <person name="Barry K."/>
            <person name="Miao Y."/>
            <person name="Rahimi M.J."/>
            <person name="Shen Q."/>
            <person name="Grigoriev I.V."/>
            <person name="Kubicek C.P."/>
            <person name="Druzhinina I.S."/>
        </authorList>
    </citation>
    <scope>NUCLEOTIDE SEQUENCE [LARGE SCALE GENOMIC DNA]</scope>
    <source>
        <strain evidence="15 16">CBS 433.97</strain>
    </source>
</reference>
<evidence type="ECO:0000256" key="6">
    <source>
        <dbReference type="ARBA" id="ARBA00022645"/>
    </source>
</evidence>
<comment type="catalytic activity">
    <reaction evidence="1">
        <text>Preferential release of a C-terminal arginine or lysine residue.</text>
        <dbReference type="EC" id="3.4.16.6"/>
    </reaction>
</comment>
<dbReference type="PANTHER" id="PTHR11802">
    <property type="entry name" value="SERINE PROTEASE FAMILY S10 SERINE CARBOXYPEPTIDASE"/>
    <property type="match status" value="1"/>
</dbReference>
<keyword evidence="5" id="KW-0336">GPI-anchor</keyword>
<name>A0A2T3YRE2_TRIA4</name>
<evidence type="ECO:0000256" key="10">
    <source>
        <dbReference type="ARBA" id="ARBA00023026"/>
    </source>
</evidence>
<keyword evidence="11" id="KW-0325">Glycoprotein</keyword>
<evidence type="ECO:0000313" key="15">
    <source>
        <dbReference type="EMBL" id="PTB35132.1"/>
    </source>
</evidence>
<evidence type="ECO:0000256" key="14">
    <source>
        <dbReference type="RuleBase" id="RU361156"/>
    </source>
</evidence>
<dbReference type="STRING" id="1042311.A0A2T3YRE2"/>
<dbReference type="Pfam" id="PF00450">
    <property type="entry name" value="Peptidase_S10"/>
    <property type="match status" value="1"/>
</dbReference>
<organism evidence="15 16">
    <name type="scientific">Trichoderma asperellum (strain ATCC 204424 / CBS 433.97 / NBRC 101777)</name>
    <dbReference type="NCBI Taxonomy" id="1042311"/>
    <lineage>
        <taxon>Eukaryota</taxon>
        <taxon>Fungi</taxon>
        <taxon>Dikarya</taxon>
        <taxon>Ascomycota</taxon>
        <taxon>Pezizomycotina</taxon>
        <taxon>Sordariomycetes</taxon>
        <taxon>Hypocreomycetidae</taxon>
        <taxon>Hypocreales</taxon>
        <taxon>Hypocreaceae</taxon>
        <taxon>Trichoderma</taxon>
    </lineage>
</organism>
<dbReference type="GO" id="GO:0000324">
    <property type="term" value="C:fungal-type vacuole"/>
    <property type="evidence" value="ECO:0007669"/>
    <property type="project" value="TreeGrafter"/>
</dbReference>
<dbReference type="PRINTS" id="PR00724">
    <property type="entry name" value="CRBOXYPTASEC"/>
</dbReference>
<keyword evidence="10" id="KW-0843">Virulence</keyword>
<sequence length="621" mass="67736">MHRDIASGRWLFLLSPLALAALLPPTPEGFTTIPSTLFPGVSISYKQASLHHPRYPIYNTQICETTPDVKAFSGYVNLPPNLIPGQGYPIHSFFWFFEARDDPENAPLSLWLQGGPGSPSVVAALGENGPCSVLADSRGTVLNPWSWNNDANMLYLDQPVQVGFSYDSLINGTINEPKSPFAVTPKNLSLADLSQDTITAVPGTFASQSVALTANTSFTAARTSWYFLQTWIQEFPEYKLKDNHLSLWGESYGGHYVPTLAGYITTQNDVIATENASMTAAIPLHIDVIGLVNACIDNSVQTPLYPVFAYNNTYGLQVINNTEYQDALAAVPQCLYLTDACRCLANELDPEGWGNNKRVNQACETAYKFCFGPILQPFNSKGHDQFDFTQLAPDSFPPKFAAGYLNSRETQLALGVPLNFTGLSSAVAQVFLQTGDFIRGHNLELLGGLLDSGIRVALVYGDRDYQCNWFGGEQISLAIQSSSSASFRSAGYASISTNDSYIGGVVRQHGNLSFSRVFDAGHQVPYYQPETAYRIFSRAMAGLDIATGQVLPGAKYSTVGPNSSFSIKNIVPRPSEPLCYTWDIMETCTPAQTALLANGTAIVRDFIMVGYTLPNGTEVMY</sequence>
<dbReference type="InterPro" id="IPR033124">
    <property type="entry name" value="Ser_caboxypep_his_AS"/>
</dbReference>
<protein>
    <recommendedName>
        <fullName evidence="14">Carboxypeptidase</fullName>
        <ecNumber evidence="14">3.4.16.-</ecNumber>
    </recommendedName>
</protein>
<dbReference type="Proteomes" id="UP000240493">
    <property type="component" value="Unassembled WGS sequence"/>
</dbReference>
<keyword evidence="16" id="KW-1185">Reference proteome</keyword>
<keyword evidence="12" id="KW-0449">Lipoprotein</keyword>
<evidence type="ECO:0000313" key="16">
    <source>
        <dbReference type="Proteomes" id="UP000240493"/>
    </source>
</evidence>
<evidence type="ECO:0000256" key="13">
    <source>
        <dbReference type="ARBA" id="ARBA00037356"/>
    </source>
</evidence>
<comment type="similarity">
    <text evidence="3 14">Belongs to the peptidase S10 family.</text>
</comment>
<evidence type="ECO:0000256" key="9">
    <source>
        <dbReference type="ARBA" id="ARBA00022801"/>
    </source>
</evidence>
<comment type="subcellular location">
    <subcellularLocation>
        <location evidence="2">Cell membrane</location>
        <topology evidence="2">Lipid-anchor</topology>
        <topology evidence="2">GPI-anchor</topology>
    </subcellularLocation>
</comment>
<evidence type="ECO:0000256" key="1">
    <source>
        <dbReference type="ARBA" id="ARBA00001003"/>
    </source>
</evidence>
<dbReference type="PROSITE" id="PS00131">
    <property type="entry name" value="CARBOXYPEPT_SER_SER"/>
    <property type="match status" value="1"/>
</dbReference>
<dbReference type="GO" id="GO:0004185">
    <property type="term" value="F:serine-type carboxypeptidase activity"/>
    <property type="evidence" value="ECO:0007669"/>
    <property type="project" value="UniProtKB-UniRule"/>
</dbReference>
<dbReference type="SUPFAM" id="SSF53474">
    <property type="entry name" value="alpha/beta-Hydrolases"/>
    <property type="match status" value="1"/>
</dbReference>
<dbReference type="Gene3D" id="3.40.50.1820">
    <property type="entry name" value="alpha/beta hydrolase"/>
    <property type="match status" value="1"/>
</dbReference>
<dbReference type="EC" id="3.4.16.-" evidence="14"/>
<proteinExistence type="inferred from homology"/>
<keyword evidence="5" id="KW-0472">Membrane</keyword>
<dbReference type="InterPro" id="IPR029058">
    <property type="entry name" value="AB_hydrolase_fold"/>
</dbReference>
<evidence type="ECO:0000256" key="5">
    <source>
        <dbReference type="ARBA" id="ARBA00022622"/>
    </source>
</evidence>
<keyword evidence="6 14" id="KW-0121">Carboxypeptidase</keyword>
<dbReference type="PANTHER" id="PTHR11802:SF189">
    <property type="entry name" value="CARBOXYPEPTIDASE"/>
    <property type="match status" value="1"/>
</dbReference>
<evidence type="ECO:0000256" key="4">
    <source>
        <dbReference type="ARBA" id="ARBA00022475"/>
    </source>
</evidence>
<comment type="function">
    <text evidence="13">Extracellular serine carboxypeptidase that contributes to pathogenicity.</text>
</comment>
<evidence type="ECO:0000256" key="8">
    <source>
        <dbReference type="ARBA" id="ARBA00022729"/>
    </source>
</evidence>
<dbReference type="GO" id="GO:0098552">
    <property type="term" value="C:side of membrane"/>
    <property type="evidence" value="ECO:0007669"/>
    <property type="project" value="UniProtKB-KW"/>
</dbReference>
<dbReference type="PROSITE" id="PS00560">
    <property type="entry name" value="CARBOXYPEPT_SER_HIS"/>
    <property type="match status" value="1"/>
</dbReference>
<dbReference type="InterPro" id="IPR018202">
    <property type="entry name" value="Ser_caboxypep_ser_AS"/>
</dbReference>
<feature type="signal peptide" evidence="14">
    <location>
        <begin position="1"/>
        <end position="20"/>
    </location>
</feature>